<feature type="domain" description="DUF1279" evidence="1">
    <location>
        <begin position="53"/>
        <end position="172"/>
    </location>
</feature>
<organism evidence="2 3">
    <name type="scientific">Zygotorulaspora mrakii</name>
    <name type="common">Zygosaccharomyces mrakii</name>
    <dbReference type="NCBI Taxonomy" id="42260"/>
    <lineage>
        <taxon>Eukaryota</taxon>
        <taxon>Fungi</taxon>
        <taxon>Dikarya</taxon>
        <taxon>Ascomycota</taxon>
        <taxon>Saccharomycotina</taxon>
        <taxon>Saccharomycetes</taxon>
        <taxon>Saccharomycetales</taxon>
        <taxon>Saccharomycetaceae</taxon>
        <taxon>Zygotorulaspora</taxon>
    </lineage>
</organism>
<sequence length="236" mass="26806">MFLRLSIMKSSLNRLVRFNGKGQMSVLRGNLRINRIGSARFNSTQQVPKPKGIKGLMQVYGYSALGVYLALTALDLPLCFLMVHSLGEEKIKVYINRAKRLVGYGQEEQQVIEQVRKNLAEKMEREQHGSQETTSWWENFKESTLLAEFLIAYGIHKSLIIIRLPLTAAITPGAVKLLRKWGFNIGNPKFLKTMAQDANIRFKSGNPNDFIKGSSKINENLKQKSTKGQKWFDGLM</sequence>
<dbReference type="OrthoDB" id="426386at2759"/>
<dbReference type="Proteomes" id="UP000509704">
    <property type="component" value="Chromosome 2"/>
</dbReference>
<dbReference type="PANTHER" id="PTHR21377:SF0">
    <property type="entry name" value="PROTEIN FAM210B, MITOCHONDRIAL"/>
    <property type="match status" value="1"/>
</dbReference>
<evidence type="ECO:0000313" key="3">
    <source>
        <dbReference type="Proteomes" id="UP000509704"/>
    </source>
</evidence>
<reference evidence="2 3" key="1">
    <citation type="submission" date="2020-07" db="EMBL/GenBank/DDBJ databases">
        <title>The yeast mating-type switching endonuclease HO is a domesticated member of an unorthodox homing genetic element family.</title>
        <authorList>
            <person name="Coughlan A.Y."/>
            <person name="Lombardi L."/>
            <person name="Braun-Galleani S."/>
            <person name="Martos A.R."/>
            <person name="Galeote V."/>
            <person name="Bigey F."/>
            <person name="Dequin S."/>
            <person name="Byrne K.P."/>
            <person name="Wolfe K.H."/>
        </authorList>
    </citation>
    <scope>NUCLEOTIDE SEQUENCE [LARGE SCALE GENOMIC DNA]</scope>
    <source>
        <strain evidence="2 3">NRRL Y-6702</strain>
    </source>
</reference>
<dbReference type="KEGG" id="zmk:HG535_0B05590"/>
<name>A0A7H9AZ81_ZYGMR</name>
<evidence type="ECO:0000313" key="2">
    <source>
        <dbReference type="EMBL" id="QLG71516.1"/>
    </source>
</evidence>
<dbReference type="EMBL" id="CP058605">
    <property type="protein sequence ID" value="QLG71516.1"/>
    <property type="molecule type" value="Genomic_DNA"/>
</dbReference>
<dbReference type="GO" id="GO:0005739">
    <property type="term" value="C:mitochondrion"/>
    <property type="evidence" value="ECO:0007669"/>
    <property type="project" value="TreeGrafter"/>
</dbReference>
<accession>A0A7H9AZ81</accession>
<gene>
    <name evidence="2" type="ORF">HG535_0B05590</name>
</gene>
<dbReference type="Pfam" id="PF06916">
    <property type="entry name" value="FAM210A-B_dom"/>
    <property type="match status" value="1"/>
</dbReference>
<dbReference type="InterPro" id="IPR045866">
    <property type="entry name" value="FAM210A/B-like"/>
</dbReference>
<dbReference type="AlphaFoldDB" id="A0A7H9AZ81"/>
<dbReference type="PANTHER" id="PTHR21377">
    <property type="entry name" value="PROTEIN FAM210B, MITOCHONDRIAL"/>
    <property type="match status" value="1"/>
</dbReference>
<dbReference type="GeneID" id="59235177"/>
<keyword evidence="3" id="KW-1185">Reference proteome</keyword>
<protein>
    <recommendedName>
        <fullName evidence="1">DUF1279 domain-containing protein</fullName>
    </recommendedName>
</protein>
<dbReference type="RefSeq" id="XP_037143244.1">
    <property type="nucleotide sequence ID" value="XM_037287349.1"/>
</dbReference>
<evidence type="ECO:0000259" key="1">
    <source>
        <dbReference type="Pfam" id="PF06916"/>
    </source>
</evidence>
<dbReference type="InterPro" id="IPR009688">
    <property type="entry name" value="FAM210A/B-like_dom"/>
</dbReference>
<proteinExistence type="predicted"/>